<reference evidence="2" key="1">
    <citation type="submission" date="2021-05" db="EMBL/GenBank/DDBJ databases">
        <authorList>
            <person name="Alioto T."/>
            <person name="Alioto T."/>
            <person name="Gomez Garrido J."/>
        </authorList>
    </citation>
    <scope>NUCLEOTIDE SEQUENCE</scope>
</reference>
<keyword evidence="1" id="KW-1133">Transmembrane helix</keyword>
<feature type="transmembrane region" description="Helical" evidence="1">
    <location>
        <begin position="37"/>
        <end position="59"/>
    </location>
</feature>
<evidence type="ECO:0000313" key="2">
    <source>
        <dbReference type="EMBL" id="CAG6581113.1"/>
    </source>
</evidence>
<accession>A0A8D8JZV9</accession>
<organism evidence="2">
    <name type="scientific">Culex pipiens</name>
    <name type="common">House mosquito</name>
    <dbReference type="NCBI Taxonomy" id="7175"/>
    <lineage>
        <taxon>Eukaryota</taxon>
        <taxon>Metazoa</taxon>
        <taxon>Ecdysozoa</taxon>
        <taxon>Arthropoda</taxon>
        <taxon>Hexapoda</taxon>
        <taxon>Insecta</taxon>
        <taxon>Pterygota</taxon>
        <taxon>Neoptera</taxon>
        <taxon>Endopterygota</taxon>
        <taxon>Diptera</taxon>
        <taxon>Nematocera</taxon>
        <taxon>Culicoidea</taxon>
        <taxon>Culicidae</taxon>
        <taxon>Culicinae</taxon>
        <taxon>Culicini</taxon>
        <taxon>Culex</taxon>
        <taxon>Culex</taxon>
    </lineage>
</organism>
<dbReference type="AlphaFoldDB" id="A0A8D8JZV9"/>
<keyword evidence="1" id="KW-0812">Transmembrane</keyword>
<keyword evidence="1" id="KW-0472">Membrane</keyword>
<dbReference type="EMBL" id="HBUE01306158">
    <property type="protein sequence ID" value="CAG6581113.1"/>
    <property type="molecule type" value="Transcribed_RNA"/>
</dbReference>
<protein>
    <submittedName>
        <fullName evidence="2">(northern house mosquito) hypothetical protein</fullName>
    </submittedName>
</protein>
<evidence type="ECO:0000256" key="1">
    <source>
        <dbReference type="SAM" id="Phobius"/>
    </source>
</evidence>
<proteinExistence type="predicted"/>
<sequence>MCDLGERLFRDGTFSLIANSRFLCNTISRSFSLTRSLASTTTASLSFFTATTFLTVYLVPTFPPGDTSRTFLKWLVPPGLVTFFTRIFVTCPPATFFVTIRFVPSADTFFTCFLTSFVFVPPPSELELEPRRCRIVPRFFVAGRRADESRDELLELELESESDESEPLLLELSELDEERRRETGTLRTGTGRFFTTVSASLLAFCFNAADDDDE</sequence>
<name>A0A8D8JZV9_CULPI</name>
<dbReference type="EMBL" id="HBUE01200001">
    <property type="protein sequence ID" value="CAG6529327.1"/>
    <property type="molecule type" value="Transcribed_RNA"/>
</dbReference>
<feature type="transmembrane region" description="Helical" evidence="1">
    <location>
        <begin position="79"/>
        <end position="100"/>
    </location>
</feature>